<evidence type="ECO:0000313" key="4">
    <source>
        <dbReference type="EnsemblProtists" id="EOD30877"/>
    </source>
</evidence>
<dbReference type="PANTHER" id="PTHR44845">
    <property type="entry name" value="CARRIER DOMAIN-CONTAINING PROTEIN"/>
    <property type="match status" value="1"/>
</dbReference>
<dbReference type="Pfam" id="PF00501">
    <property type="entry name" value="AMP-binding"/>
    <property type="match status" value="1"/>
</dbReference>
<evidence type="ECO:0000259" key="3">
    <source>
        <dbReference type="Pfam" id="PF00501"/>
    </source>
</evidence>
<protein>
    <recommendedName>
        <fullName evidence="3">AMP-dependent synthetase/ligase domain-containing protein</fullName>
    </recommendedName>
</protein>
<dbReference type="RefSeq" id="XP_005783306.1">
    <property type="nucleotide sequence ID" value="XM_005783249.1"/>
</dbReference>
<dbReference type="AlphaFoldDB" id="A0A0D3K542"/>
<dbReference type="Gene3D" id="3.40.50.12780">
    <property type="entry name" value="N-terminal domain of ligase-like"/>
    <property type="match status" value="1"/>
</dbReference>
<dbReference type="KEGG" id="ehx:EMIHUDRAFT_314459"/>
<dbReference type="STRING" id="2903.R1D751"/>
<feature type="domain" description="AMP-dependent synthetase/ligase" evidence="3">
    <location>
        <begin position="47"/>
        <end position="273"/>
    </location>
</feature>
<keyword evidence="5" id="KW-1185">Reference proteome</keyword>
<reference evidence="4" key="2">
    <citation type="submission" date="2024-10" db="UniProtKB">
        <authorList>
            <consortium name="EnsemblProtists"/>
        </authorList>
    </citation>
    <scope>IDENTIFICATION</scope>
</reference>
<sequence>MITGIYGILLAGAAYVPLDVKWPADRIAEVVSHGAVSEMLQTLPGATASPASGAAPVYCFFTSGSTGKPKGVVVPHAGLVHRVRWFQARYCMAAGEPHLLKHSYTFGLSEWEIFWTLSFGGTLVLLKPEGEKDIEYLHRLLCVHRVPTSVLVPSVLRALLEYAVLEAGDDAGDVLLPHLRQVITCGEALPSDLVHALFDACPRVRLDNLYGPTEGEMTVHKCEPGRLLQGGVPIGVPIAGAATYLLNVAGGLAGIGEPGELFFGGPFLALGYLGSPSQTALRFVFHASLGRLYATGDLARWSEGGELEFLGRTDFQVRRLFHREEQEPSVNPSGSFL</sequence>
<evidence type="ECO:0000256" key="2">
    <source>
        <dbReference type="ARBA" id="ARBA00022553"/>
    </source>
</evidence>
<dbReference type="Proteomes" id="UP000013827">
    <property type="component" value="Unassembled WGS sequence"/>
</dbReference>
<dbReference type="eggNOG" id="KOG1178">
    <property type="taxonomic scope" value="Eukaryota"/>
</dbReference>
<dbReference type="GeneID" id="17276150"/>
<dbReference type="InterPro" id="IPR042099">
    <property type="entry name" value="ANL_N_sf"/>
</dbReference>
<accession>A0A0D3K542</accession>
<dbReference type="PaxDb" id="2903-EOD30877"/>
<evidence type="ECO:0000256" key="1">
    <source>
        <dbReference type="ARBA" id="ARBA00022450"/>
    </source>
</evidence>
<dbReference type="EnsemblProtists" id="EOD30877">
    <property type="protein sequence ID" value="EOD30877"/>
    <property type="gene ID" value="EMIHUDRAFT_314459"/>
</dbReference>
<dbReference type="InterPro" id="IPR000873">
    <property type="entry name" value="AMP-dep_synth/lig_dom"/>
</dbReference>
<name>A0A0D3K542_EMIH1</name>
<keyword evidence="1" id="KW-0596">Phosphopantetheine</keyword>
<proteinExistence type="predicted"/>
<evidence type="ECO:0000313" key="5">
    <source>
        <dbReference type="Proteomes" id="UP000013827"/>
    </source>
</evidence>
<dbReference type="OMA" id="FVICERK"/>
<dbReference type="HOGENOM" id="CLU_000022_2_12_1"/>
<reference evidence="5" key="1">
    <citation type="journal article" date="2013" name="Nature">
        <title>Pan genome of the phytoplankton Emiliania underpins its global distribution.</title>
        <authorList>
            <person name="Read B.A."/>
            <person name="Kegel J."/>
            <person name="Klute M.J."/>
            <person name="Kuo A."/>
            <person name="Lefebvre S.C."/>
            <person name="Maumus F."/>
            <person name="Mayer C."/>
            <person name="Miller J."/>
            <person name="Monier A."/>
            <person name="Salamov A."/>
            <person name="Young J."/>
            <person name="Aguilar M."/>
            <person name="Claverie J.M."/>
            <person name="Frickenhaus S."/>
            <person name="Gonzalez K."/>
            <person name="Herman E.K."/>
            <person name="Lin Y.C."/>
            <person name="Napier J."/>
            <person name="Ogata H."/>
            <person name="Sarno A.F."/>
            <person name="Shmutz J."/>
            <person name="Schroeder D."/>
            <person name="de Vargas C."/>
            <person name="Verret F."/>
            <person name="von Dassow P."/>
            <person name="Valentin K."/>
            <person name="Van de Peer Y."/>
            <person name="Wheeler G."/>
            <person name="Dacks J.B."/>
            <person name="Delwiche C.F."/>
            <person name="Dyhrman S.T."/>
            <person name="Glockner G."/>
            <person name="John U."/>
            <person name="Richards T."/>
            <person name="Worden A.Z."/>
            <person name="Zhang X."/>
            <person name="Grigoriev I.V."/>
            <person name="Allen A.E."/>
            <person name="Bidle K."/>
            <person name="Borodovsky M."/>
            <person name="Bowler C."/>
            <person name="Brownlee C."/>
            <person name="Cock J.M."/>
            <person name="Elias M."/>
            <person name="Gladyshev V.N."/>
            <person name="Groth M."/>
            <person name="Guda C."/>
            <person name="Hadaegh A."/>
            <person name="Iglesias-Rodriguez M.D."/>
            <person name="Jenkins J."/>
            <person name="Jones B.M."/>
            <person name="Lawson T."/>
            <person name="Leese F."/>
            <person name="Lindquist E."/>
            <person name="Lobanov A."/>
            <person name="Lomsadze A."/>
            <person name="Malik S.B."/>
            <person name="Marsh M.E."/>
            <person name="Mackinder L."/>
            <person name="Mock T."/>
            <person name="Mueller-Roeber B."/>
            <person name="Pagarete A."/>
            <person name="Parker M."/>
            <person name="Probert I."/>
            <person name="Quesneville H."/>
            <person name="Raines C."/>
            <person name="Rensing S.A."/>
            <person name="Riano-Pachon D.M."/>
            <person name="Richier S."/>
            <person name="Rokitta S."/>
            <person name="Shiraiwa Y."/>
            <person name="Soanes D.M."/>
            <person name="van der Giezen M."/>
            <person name="Wahlund T.M."/>
            <person name="Williams B."/>
            <person name="Wilson W."/>
            <person name="Wolfe G."/>
            <person name="Wurch L.L."/>
        </authorList>
    </citation>
    <scope>NUCLEOTIDE SEQUENCE</scope>
</reference>
<dbReference type="SUPFAM" id="SSF56801">
    <property type="entry name" value="Acetyl-CoA synthetase-like"/>
    <property type="match status" value="1"/>
</dbReference>
<keyword evidence="2" id="KW-0597">Phosphoprotein</keyword>
<dbReference type="PANTHER" id="PTHR44845:SF7">
    <property type="entry name" value="PLIPASTATIN SYNTHASE SUBUNIT D"/>
    <property type="match status" value="1"/>
</dbReference>
<organism evidence="4 5">
    <name type="scientific">Emiliania huxleyi (strain CCMP1516)</name>
    <dbReference type="NCBI Taxonomy" id="280463"/>
    <lineage>
        <taxon>Eukaryota</taxon>
        <taxon>Haptista</taxon>
        <taxon>Haptophyta</taxon>
        <taxon>Prymnesiophyceae</taxon>
        <taxon>Isochrysidales</taxon>
        <taxon>Noelaerhabdaceae</taxon>
        <taxon>Emiliania</taxon>
    </lineage>
</organism>